<evidence type="ECO:0000256" key="9">
    <source>
        <dbReference type="ARBA" id="ARBA00032230"/>
    </source>
</evidence>
<dbReference type="InterPro" id="IPR004199">
    <property type="entry name" value="B-gal_small/dom_5"/>
</dbReference>
<evidence type="ECO:0000256" key="6">
    <source>
        <dbReference type="ARBA" id="ARBA00022801"/>
    </source>
</evidence>
<proteinExistence type="inferred from homology"/>
<dbReference type="InterPro" id="IPR006102">
    <property type="entry name" value="Ig-like_GH2"/>
</dbReference>
<dbReference type="SUPFAM" id="SSF51445">
    <property type="entry name" value="(Trans)glycosidases"/>
    <property type="match status" value="1"/>
</dbReference>
<organism evidence="13 14">
    <name type="scientific">Rikenella microfusus</name>
    <dbReference type="NCBI Taxonomy" id="28139"/>
    <lineage>
        <taxon>Bacteria</taxon>
        <taxon>Pseudomonadati</taxon>
        <taxon>Bacteroidota</taxon>
        <taxon>Bacteroidia</taxon>
        <taxon>Bacteroidales</taxon>
        <taxon>Rikenellaceae</taxon>
        <taxon>Rikenella</taxon>
    </lineage>
</organism>
<dbReference type="GO" id="GO:0030246">
    <property type="term" value="F:carbohydrate binding"/>
    <property type="evidence" value="ECO:0007669"/>
    <property type="project" value="InterPro"/>
</dbReference>
<evidence type="ECO:0000256" key="4">
    <source>
        <dbReference type="ARBA" id="ARBA00011245"/>
    </source>
</evidence>
<evidence type="ECO:0000256" key="11">
    <source>
        <dbReference type="SAM" id="SignalP"/>
    </source>
</evidence>
<reference evidence="13 14" key="1">
    <citation type="submission" date="2018-06" db="EMBL/GenBank/DDBJ databases">
        <authorList>
            <consortium name="Pathogen Informatics"/>
            <person name="Doyle S."/>
        </authorList>
    </citation>
    <scope>NUCLEOTIDE SEQUENCE [LARGE SCALE GENOMIC DNA]</scope>
    <source>
        <strain evidence="13 14">NCTC11190</strain>
    </source>
</reference>
<dbReference type="InterPro" id="IPR013783">
    <property type="entry name" value="Ig-like_fold"/>
</dbReference>
<keyword evidence="14" id="KW-1185">Reference proteome</keyword>
<dbReference type="STRING" id="880526.GCA_000427365_00989"/>
<dbReference type="GO" id="GO:0009341">
    <property type="term" value="C:beta-galactosidase complex"/>
    <property type="evidence" value="ECO:0007669"/>
    <property type="project" value="InterPro"/>
</dbReference>
<dbReference type="Pfam" id="PF16353">
    <property type="entry name" value="LacZ_4"/>
    <property type="match status" value="1"/>
</dbReference>
<dbReference type="PANTHER" id="PTHR46323:SF2">
    <property type="entry name" value="BETA-GALACTOSIDASE"/>
    <property type="match status" value="1"/>
</dbReference>
<name>A0A379MRK0_9BACT</name>
<dbReference type="InterPro" id="IPR006101">
    <property type="entry name" value="Glyco_hydro_2"/>
</dbReference>
<keyword evidence="11" id="KW-0732">Signal</keyword>
<feature type="chain" id="PRO_5016904533" description="Beta-galactosidase" evidence="11">
    <location>
        <begin position="25"/>
        <end position="1049"/>
    </location>
</feature>
<protein>
    <recommendedName>
        <fullName evidence="5 10">Beta-galactosidase</fullName>
        <ecNumber evidence="5 10">3.2.1.23</ecNumber>
    </recommendedName>
    <alternativeName>
        <fullName evidence="9 10">Lactase</fullName>
    </alternativeName>
</protein>
<comment type="subunit">
    <text evidence="4">Monomer.</text>
</comment>
<dbReference type="PROSITE" id="PS51257">
    <property type="entry name" value="PROKAR_LIPOPROTEIN"/>
    <property type="match status" value="1"/>
</dbReference>
<evidence type="ECO:0000313" key="13">
    <source>
        <dbReference type="EMBL" id="SUE33252.1"/>
    </source>
</evidence>
<dbReference type="Pfam" id="PF02837">
    <property type="entry name" value="Glyco_hydro_2_N"/>
    <property type="match status" value="1"/>
</dbReference>
<dbReference type="PROSITE" id="PS00608">
    <property type="entry name" value="GLYCOSYL_HYDROL_F2_2"/>
    <property type="match status" value="1"/>
</dbReference>
<evidence type="ECO:0000256" key="8">
    <source>
        <dbReference type="ARBA" id="ARBA00023295"/>
    </source>
</evidence>
<dbReference type="InterPro" id="IPR008979">
    <property type="entry name" value="Galactose-bd-like_sf"/>
</dbReference>
<dbReference type="GO" id="GO:0005990">
    <property type="term" value="P:lactose catabolic process"/>
    <property type="evidence" value="ECO:0007669"/>
    <property type="project" value="TreeGrafter"/>
</dbReference>
<dbReference type="InterPro" id="IPR014718">
    <property type="entry name" value="GH-type_carb-bd"/>
</dbReference>
<dbReference type="InterPro" id="IPR032312">
    <property type="entry name" value="LacZ_4"/>
</dbReference>
<dbReference type="PANTHER" id="PTHR46323">
    <property type="entry name" value="BETA-GALACTOSIDASE"/>
    <property type="match status" value="1"/>
</dbReference>
<accession>A0A379MRK0</accession>
<dbReference type="InterPro" id="IPR006104">
    <property type="entry name" value="Glyco_hydro_2_N"/>
</dbReference>
<dbReference type="SMART" id="SM01038">
    <property type="entry name" value="Bgal_small_N"/>
    <property type="match status" value="1"/>
</dbReference>
<evidence type="ECO:0000256" key="10">
    <source>
        <dbReference type="RuleBase" id="RU361154"/>
    </source>
</evidence>
<keyword evidence="8 10" id="KW-0326">Glycosidase</keyword>
<sequence length="1049" mass="118521">MKRPISSLAVLAAGALLACGAARAQTFTEWQDPSVNEIDRAPMRASYFAYETPEKAQAGDPQASDRYLSLNGKWKFFFVENADQRPTDFYKTDYDSKGWNTISVPGIWQVNGYGNPVYINPGYPWSSIERPNPPHVPSQDNYVGSYIREVTVPADWKGDAVYIHFGSVTSNLYLWVNGRFVGYSEDSKLGAEFDLTKYLVPGRENKIAFQVFRWSDGSYLEDQDFWRLSGVARDVYLYARPQTRLGDIRVVTDLDGQYKDATLKIDAEVVGATGATRVDVSLTDPSGKTVVSQQGLRPAKGAVKLEIPVADPLKWTAETPNLYRLLVTVAGGSGKAVSQEYIPLNVGFRKIEVKNAQVLVNGRPVLFKGADRHEMDPTYGYHVPRETMLKDIEILKKFNFNAVRTSHYPNDPYWYELCDRYGIYLVDEANVEAHGMGYGKENLGSDLRFEKAHIERGSRVAIRDKNHPSVISWSLGNESGDGHNFREEYKWIKEYDPTRPVQYERALWDSKAPHYSDIWCPMYTGVAEMERLGRNQDKRVDGRPVILQEYAHAMGNSLGGFKEYWDVIRKYPNLQGGFIWDFVDQALRGYDKDGNMIYTYGGDYGKYTVSDNNFNCNGLVNPDRQPNPHMYEAGYVQRSILTSPVDLQKGVVEVYNENFFIDLSRYYMVWRLKADGTTVRQGIVLDLNVAPQQKAQVALPGYSVPADAKGELMLDVEYLLKAQDGILPAGTVVAYEQMAVRPYDAWNAAVAAAKAAPSIEPNTRAIVVAAGDNKIYFNRWTGLMTDYTMDGRELVEKGYALRPMFWRAPTDNDMGAGQQNRFALWKNPEMKLKSIKDSTLADGNIRITSVFELPKLFATLTIDYTINGAGEIAVSQKLTTDPTQEKMPNLFRFGMELTMPESFRTIDFYGRGPIENYIDRQGAAKIGRYTQSVDDQYWGYVRPQESGNKTDLRWWKLTDADGAGLLIESDAPFEASALPYAMEDLDDGPAKDQRHSGSLVKRDFVTLNIASRQMGLGCEDSWGAWPLPQYLLPYGDYEFDFVLRPVTRR</sequence>
<evidence type="ECO:0000313" key="14">
    <source>
        <dbReference type="Proteomes" id="UP000255233"/>
    </source>
</evidence>
<dbReference type="SUPFAM" id="SSF49303">
    <property type="entry name" value="beta-Galactosidase/glucuronidase domain"/>
    <property type="match status" value="2"/>
</dbReference>
<dbReference type="InterPro" id="IPR006103">
    <property type="entry name" value="Glyco_hydro_2_cat"/>
</dbReference>
<dbReference type="PROSITE" id="PS00719">
    <property type="entry name" value="GLYCOSYL_HYDROL_F2_1"/>
    <property type="match status" value="1"/>
</dbReference>
<dbReference type="InterPro" id="IPR017853">
    <property type="entry name" value="GH"/>
</dbReference>
<dbReference type="SUPFAM" id="SSF74650">
    <property type="entry name" value="Galactose mutarotase-like"/>
    <property type="match status" value="1"/>
</dbReference>
<feature type="domain" description="Beta galactosidase small chain/" evidence="12">
    <location>
        <begin position="767"/>
        <end position="1044"/>
    </location>
</feature>
<comment type="cofactor">
    <cofactor evidence="2">
        <name>Ca(2+)</name>
        <dbReference type="ChEBI" id="CHEBI:29108"/>
    </cofactor>
</comment>
<keyword evidence="6 10" id="KW-0378">Hydrolase</keyword>
<dbReference type="Gene3D" id="2.70.98.10">
    <property type="match status" value="1"/>
</dbReference>
<dbReference type="InterPro" id="IPR036156">
    <property type="entry name" value="Beta-gal/glucu_dom_sf"/>
</dbReference>
<dbReference type="InterPro" id="IPR023232">
    <property type="entry name" value="Glyco_hydro_2_AS"/>
</dbReference>
<dbReference type="Gene3D" id="2.60.120.260">
    <property type="entry name" value="Galactose-binding domain-like"/>
    <property type="match status" value="1"/>
</dbReference>
<dbReference type="OrthoDB" id="9801077at2"/>
<keyword evidence="7" id="KW-0106">Calcium</keyword>
<evidence type="ECO:0000256" key="3">
    <source>
        <dbReference type="ARBA" id="ARBA00007401"/>
    </source>
</evidence>
<evidence type="ECO:0000259" key="12">
    <source>
        <dbReference type="SMART" id="SM01038"/>
    </source>
</evidence>
<dbReference type="EMBL" id="UGVL01000001">
    <property type="protein sequence ID" value="SUE33252.1"/>
    <property type="molecule type" value="Genomic_DNA"/>
</dbReference>
<comment type="catalytic activity">
    <reaction evidence="1 10">
        <text>Hydrolysis of terminal non-reducing beta-D-galactose residues in beta-D-galactosides.</text>
        <dbReference type="EC" id="3.2.1.23"/>
    </reaction>
</comment>
<dbReference type="AlphaFoldDB" id="A0A379MRK0"/>
<evidence type="ECO:0000256" key="2">
    <source>
        <dbReference type="ARBA" id="ARBA00001913"/>
    </source>
</evidence>
<dbReference type="PRINTS" id="PR00132">
    <property type="entry name" value="GLHYDRLASE2"/>
</dbReference>
<dbReference type="Pfam" id="PF00703">
    <property type="entry name" value="Glyco_hydro_2"/>
    <property type="match status" value="1"/>
</dbReference>
<dbReference type="Gene3D" id="2.60.40.10">
    <property type="entry name" value="Immunoglobulins"/>
    <property type="match status" value="2"/>
</dbReference>
<evidence type="ECO:0000256" key="5">
    <source>
        <dbReference type="ARBA" id="ARBA00012756"/>
    </source>
</evidence>
<dbReference type="SUPFAM" id="SSF49785">
    <property type="entry name" value="Galactose-binding domain-like"/>
    <property type="match status" value="1"/>
</dbReference>
<dbReference type="InterPro" id="IPR011013">
    <property type="entry name" value="Gal_mutarotase_sf_dom"/>
</dbReference>
<dbReference type="FunFam" id="3.20.20.80:FF:000121">
    <property type="entry name" value="Beta-galactosidase"/>
    <property type="match status" value="1"/>
</dbReference>
<dbReference type="RefSeq" id="WP_027290739.1">
    <property type="nucleotide sequence ID" value="NZ_UGVL01000001.1"/>
</dbReference>
<dbReference type="Pfam" id="PF02836">
    <property type="entry name" value="Glyco_hydro_2_C"/>
    <property type="match status" value="1"/>
</dbReference>
<gene>
    <name evidence="13" type="primary">lacZ_2</name>
    <name evidence="13" type="ORF">NCTC11190_00455</name>
</gene>
<evidence type="ECO:0000256" key="1">
    <source>
        <dbReference type="ARBA" id="ARBA00001412"/>
    </source>
</evidence>
<dbReference type="EC" id="3.2.1.23" evidence="5 10"/>
<dbReference type="Proteomes" id="UP000255233">
    <property type="component" value="Unassembled WGS sequence"/>
</dbReference>
<evidence type="ECO:0000256" key="7">
    <source>
        <dbReference type="ARBA" id="ARBA00022837"/>
    </source>
</evidence>
<dbReference type="Pfam" id="PF02929">
    <property type="entry name" value="Bgal_small_N"/>
    <property type="match status" value="1"/>
</dbReference>
<dbReference type="Gene3D" id="3.20.20.80">
    <property type="entry name" value="Glycosidases"/>
    <property type="match status" value="1"/>
</dbReference>
<dbReference type="GO" id="GO:0004565">
    <property type="term" value="F:beta-galactosidase activity"/>
    <property type="evidence" value="ECO:0007669"/>
    <property type="project" value="UniProtKB-EC"/>
</dbReference>
<dbReference type="InterPro" id="IPR050347">
    <property type="entry name" value="Bact_Beta-galactosidase"/>
</dbReference>
<comment type="similarity">
    <text evidence="3 10">Belongs to the glycosyl hydrolase 2 family.</text>
</comment>
<feature type="signal peptide" evidence="11">
    <location>
        <begin position="1"/>
        <end position="24"/>
    </location>
</feature>
<dbReference type="InterPro" id="IPR023230">
    <property type="entry name" value="Glyco_hydro_2_CS"/>
</dbReference>